<gene>
    <name evidence="8" type="ORF">BCV69DRAFT_281060</name>
</gene>
<evidence type="ECO:0000256" key="3">
    <source>
        <dbReference type="ARBA" id="ARBA00022946"/>
    </source>
</evidence>
<dbReference type="Proteomes" id="UP000245942">
    <property type="component" value="Unassembled WGS sequence"/>
</dbReference>
<dbReference type="OrthoDB" id="278329at2759"/>
<evidence type="ECO:0000256" key="2">
    <source>
        <dbReference type="ARBA" id="ARBA00006020"/>
    </source>
</evidence>
<comment type="similarity">
    <text evidence="2 6">Belongs to the complex I LYR family. SDHAF3 subfamily.</text>
</comment>
<accession>A0A316UGF6</accession>
<feature type="compositionally biased region" description="Low complexity" evidence="7">
    <location>
        <begin position="20"/>
        <end position="39"/>
    </location>
</feature>
<dbReference type="GO" id="GO:0034553">
    <property type="term" value="P:mitochondrial respiratory chain complex II assembly"/>
    <property type="evidence" value="ECO:0007669"/>
    <property type="project" value="UniProtKB-UniRule"/>
</dbReference>
<dbReference type="PANTHER" id="PTHR13137:SF6">
    <property type="entry name" value="SUCCINATE DEHYDROGENASE ASSEMBLY FACTOR 3, MITOCHONDRIAL"/>
    <property type="match status" value="1"/>
</dbReference>
<evidence type="ECO:0000256" key="1">
    <source>
        <dbReference type="ARBA" id="ARBA00004305"/>
    </source>
</evidence>
<dbReference type="GO" id="GO:0005758">
    <property type="term" value="C:mitochondrial intermembrane space"/>
    <property type="evidence" value="ECO:0007669"/>
    <property type="project" value="TreeGrafter"/>
</dbReference>
<dbReference type="InterPro" id="IPR008381">
    <property type="entry name" value="SDHAF3/Sdh7"/>
</dbReference>
<dbReference type="PANTHER" id="PTHR13137">
    <property type="entry name" value="DC11 ACN9 HOMOLOG"/>
    <property type="match status" value="1"/>
</dbReference>
<reference evidence="8 9" key="1">
    <citation type="journal article" date="2018" name="Mol. Biol. Evol.">
        <title>Broad Genomic Sampling Reveals a Smut Pathogenic Ancestry of the Fungal Clade Ustilaginomycotina.</title>
        <authorList>
            <person name="Kijpornyongpan T."/>
            <person name="Mondo S.J."/>
            <person name="Barry K."/>
            <person name="Sandor L."/>
            <person name="Lee J."/>
            <person name="Lipzen A."/>
            <person name="Pangilinan J."/>
            <person name="LaButti K."/>
            <person name="Hainaut M."/>
            <person name="Henrissat B."/>
            <person name="Grigoriev I.V."/>
            <person name="Spatafora J.W."/>
            <person name="Aime M.C."/>
        </authorList>
    </citation>
    <scope>NUCLEOTIDE SEQUENCE [LARGE SCALE GENOMIC DNA]</scope>
    <source>
        <strain evidence="8 9">MCA 4718</strain>
    </source>
</reference>
<feature type="region of interest" description="Disordered" evidence="7">
    <location>
        <begin position="20"/>
        <end position="46"/>
    </location>
</feature>
<organism evidence="8 9">
    <name type="scientific">Pseudomicrostroma glucosiphilum</name>
    <dbReference type="NCBI Taxonomy" id="1684307"/>
    <lineage>
        <taxon>Eukaryota</taxon>
        <taxon>Fungi</taxon>
        <taxon>Dikarya</taxon>
        <taxon>Basidiomycota</taxon>
        <taxon>Ustilaginomycotina</taxon>
        <taxon>Exobasidiomycetes</taxon>
        <taxon>Microstromatales</taxon>
        <taxon>Microstromatales incertae sedis</taxon>
        <taxon>Pseudomicrostroma</taxon>
    </lineage>
</organism>
<comment type="subcellular location">
    <subcellularLocation>
        <location evidence="1 6">Mitochondrion matrix</location>
    </subcellularLocation>
</comment>
<dbReference type="EMBL" id="KZ819322">
    <property type="protein sequence ID" value="PWN23441.1"/>
    <property type="molecule type" value="Genomic_DNA"/>
</dbReference>
<keyword evidence="5 6" id="KW-0143">Chaperone</keyword>
<evidence type="ECO:0000313" key="9">
    <source>
        <dbReference type="Proteomes" id="UP000245942"/>
    </source>
</evidence>
<keyword evidence="3" id="KW-0809">Transit peptide</keyword>
<evidence type="ECO:0000313" key="8">
    <source>
        <dbReference type="EMBL" id="PWN23441.1"/>
    </source>
</evidence>
<evidence type="ECO:0000256" key="5">
    <source>
        <dbReference type="ARBA" id="ARBA00023186"/>
    </source>
</evidence>
<sequence>MPLRSRAAAAAALSIHPAASRPFTSSSSSASSSSSNNNNLPVANPTSLLSRTANTLLPPLPLYRRLLRAHRHLLSYEMRSLGDTYVKDEFKRHKAVTNPLQIVGFLGQWKVYLDQLEAGGVKAKGGEERAKFEGRRLKEEEFSKLSEEQLYQLHEFMTATQELYNPSAPGPPGAPTPQDAGGAATTSTSPLSPGDPNAEGTVGGGASSGGDSMEGRKVIQDILDSSAPKEEGGKGR</sequence>
<evidence type="ECO:0000256" key="7">
    <source>
        <dbReference type="SAM" id="MobiDB-lite"/>
    </source>
</evidence>
<feature type="compositionally biased region" description="Low complexity" evidence="7">
    <location>
        <begin position="176"/>
        <end position="186"/>
    </location>
</feature>
<dbReference type="GeneID" id="37013579"/>
<dbReference type="CDD" id="cd20270">
    <property type="entry name" value="Complex1_LYR_SDHAF3_LYRM10"/>
    <property type="match status" value="1"/>
</dbReference>
<dbReference type="GO" id="GO:0006105">
    <property type="term" value="P:succinate metabolic process"/>
    <property type="evidence" value="ECO:0007669"/>
    <property type="project" value="TreeGrafter"/>
</dbReference>
<name>A0A316UGF6_9BASI</name>
<dbReference type="STRING" id="1684307.A0A316UGF6"/>
<comment type="function">
    <text evidence="6">Plays an essential role in the assembly of succinate dehydrogenase (SDH), an enzyme complex (also referred to as respiratory complex II) that is a component of both the tricarboxylic acid (TCA) cycle and the mitochondrial electron transport chain, and which couples the oxidation of succinate to fumarate with the reduction of ubiquinone (coenzyme Q) to ubiquinol. Promotes maturation of the iron-sulfur protein subunit of the SDH catalytic dimer, protecting it from the deleterious effects of oxidants. May act together with SDHAF1.</text>
</comment>
<dbReference type="Pfam" id="PF13233">
    <property type="entry name" value="Complex1_LYR_2"/>
    <property type="match status" value="1"/>
</dbReference>
<evidence type="ECO:0000256" key="6">
    <source>
        <dbReference type="RuleBase" id="RU368039"/>
    </source>
</evidence>
<keyword evidence="4 6" id="KW-0496">Mitochondrion</keyword>
<feature type="compositionally biased region" description="Basic and acidic residues" evidence="7">
    <location>
        <begin position="227"/>
        <end position="236"/>
    </location>
</feature>
<proteinExistence type="inferred from homology"/>
<feature type="region of interest" description="Disordered" evidence="7">
    <location>
        <begin position="163"/>
        <end position="236"/>
    </location>
</feature>
<comment type="subunit">
    <text evidence="6">Interacts with the iron-sulfur protein subunit within the SDH catalytic dimer.</text>
</comment>
<dbReference type="RefSeq" id="XP_025350601.1">
    <property type="nucleotide sequence ID" value="XM_025491845.1"/>
</dbReference>
<protein>
    <recommendedName>
        <fullName evidence="6">Succinate dehydrogenase assembly factor 3</fullName>
        <shortName evidence="6">SDH assembly factor 3</shortName>
        <shortName evidence="6">SDHAF3</shortName>
    </recommendedName>
</protein>
<dbReference type="AlphaFoldDB" id="A0A316UGF6"/>
<keyword evidence="9" id="KW-1185">Reference proteome</keyword>
<dbReference type="GO" id="GO:0005759">
    <property type="term" value="C:mitochondrial matrix"/>
    <property type="evidence" value="ECO:0007669"/>
    <property type="project" value="UniProtKB-SubCell"/>
</dbReference>
<evidence type="ECO:0000256" key="4">
    <source>
        <dbReference type="ARBA" id="ARBA00023128"/>
    </source>
</evidence>